<dbReference type="GO" id="GO:0048029">
    <property type="term" value="F:monosaccharide binding"/>
    <property type="evidence" value="ECO:0007669"/>
    <property type="project" value="TreeGrafter"/>
</dbReference>
<dbReference type="Pfam" id="PF00365">
    <property type="entry name" value="PFK"/>
    <property type="match status" value="2"/>
</dbReference>
<dbReference type="GO" id="GO:0070095">
    <property type="term" value="F:fructose-6-phosphate binding"/>
    <property type="evidence" value="ECO:0007669"/>
    <property type="project" value="TreeGrafter"/>
</dbReference>
<evidence type="ECO:0000313" key="18">
    <source>
        <dbReference type="Proteomes" id="UP000276223"/>
    </source>
</evidence>
<keyword evidence="9" id="KW-0547">Nucleotide-binding</keyword>
<dbReference type="FunFam" id="3.40.50.460:FF:000002">
    <property type="entry name" value="ATP-dependent 6-phosphofructokinase"/>
    <property type="match status" value="1"/>
</dbReference>
<feature type="domain" description="Phosphofructokinase" evidence="16">
    <location>
        <begin position="5"/>
        <end position="310"/>
    </location>
</feature>
<dbReference type="Proteomes" id="UP000276223">
    <property type="component" value="Unassembled WGS sequence"/>
</dbReference>
<dbReference type="Gene3D" id="3.40.50.460">
    <property type="entry name" value="Phosphofructokinase domain"/>
    <property type="match status" value="2"/>
</dbReference>
<reference evidence="17 18" key="1">
    <citation type="submission" date="2018-11" db="EMBL/GenBank/DDBJ databases">
        <title>Genomic Encyclopedia of Type Strains, Phase IV (KMG-IV): sequencing the most valuable type-strain genomes for metagenomic binning, comparative biology and taxonomic classification.</title>
        <authorList>
            <person name="Goeker M."/>
        </authorList>
    </citation>
    <scope>NUCLEOTIDE SEQUENCE [LARGE SCALE GENOMIC DNA]</scope>
    <source>
        <strain evidence="17 18">DSM 22027</strain>
    </source>
</reference>
<keyword evidence="13" id="KW-0324">Glycolysis</keyword>
<keyword evidence="6" id="KW-0021">Allosteric enzyme</keyword>
<dbReference type="GO" id="GO:0005945">
    <property type="term" value="C:6-phosphofructokinase complex"/>
    <property type="evidence" value="ECO:0007669"/>
    <property type="project" value="TreeGrafter"/>
</dbReference>
<dbReference type="InterPro" id="IPR009161">
    <property type="entry name" value="6-Pfructokinase_euk"/>
</dbReference>
<dbReference type="EMBL" id="RJVA01000010">
    <property type="protein sequence ID" value="ROR01816.1"/>
    <property type="molecule type" value="Genomic_DNA"/>
</dbReference>
<evidence type="ECO:0000256" key="11">
    <source>
        <dbReference type="ARBA" id="ARBA00022840"/>
    </source>
</evidence>
<dbReference type="FunFam" id="3.40.50.460:FF:000008">
    <property type="entry name" value="ATP-dependent 6-phosphofructokinase"/>
    <property type="match status" value="1"/>
</dbReference>
<dbReference type="OrthoDB" id="9802503at2"/>
<evidence type="ECO:0000256" key="10">
    <source>
        <dbReference type="ARBA" id="ARBA00022777"/>
    </source>
</evidence>
<evidence type="ECO:0000256" key="13">
    <source>
        <dbReference type="ARBA" id="ARBA00023152"/>
    </source>
</evidence>
<keyword evidence="12" id="KW-0460">Magnesium</keyword>
<dbReference type="InterPro" id="IPR035966">
    <property type="entry name" value="PKF_sf"/>
</dbReference>
<evidence type="ECO:0000256" key="14">
    <source>
        <dbReference type="ARBA" id="ARBA00038478"/>
    </source>
</evidence>
<comment type="similarity">
    <text evidence="14">Belongs to the phosphofructokinase type A (PFKA) family.</text>
</comment>
<dbReference type="PANTHER" id="PTHR13697:SF4">
    <property type="entry name" value="ATP-DEPENDENT 6-PHOSPHOFRUCTOKINASE"/>
    <property type="match status" value="1"/>
</dbReference>
<evidence type="ECO:0000256" key="9">
    <source>
        <dbReference type="ARBA" id="ARBA00022741"/>
    </source>
</evidence>
<dbReference type="InterPro" id="IPR015912">
    <property type="entry name" value="Phosphofructokinase_CS"/>
</dbReference>
<gene>
    <name evidence="17" type="ORF">EDC27_1005</name>
</gene>
<dbReference type="Gene3D" id="3.40.50.450">
    <property type="match status" value="2"/>
</dbReference>
<comment type="cofactor">
    <cofactor evidence="1">
        <name>Mg(2+)</name>
        <dbReference type="ChEBI" id="CHEBI:18420"/>
    </cofactor>
</comment>
<keyword evidence="5" id="KW-0963">Cytoplasm</keyword>
<feature type="domain" description="Phosphofructokinase" evidence="16">
    <location>
        <begin position="389"/>
        <end position="671"/>
    </location>
</feature>
<evidence type="ECO:0000256" key="8">
    <source>
        <dbReference type="ARBA" id="ARBA00022723"/>
    </source>
</evidence>
<evidence type="ECO:0000256" key="1">
    <source>
        <dbReference type="ARBA" id="ARBA00001946"/>
    </source>
</evidence>
<dbReference type="GO" id="GO:0016208">
    <property type="term" value="F:AMP binding"/>
    <property type="evidence" value="ECO:0007669"/>
    <property type="project" value="TreeGrafter"/>
</dbReference>
<dbReference type="RefSeq" id="WP_123289507.1">
    <property type="nucleotide sequence ID" value="NZ_RJVA01000010.1"/>
</dbReference>
<dbReference type="NCBIfam" id="TIGR02478">
    <property type="entry name" value="6PF1K_euk"/>
    <property type="match status" value="1"/>
</dbReference>
<evidence type="ECO:0000313" key="17">
    <source>
        <dbReference type="EMBL" id="ROR01816.1"/>
    </source>
</evidence>
<evidence type="ECO:0000256" key="4">
    <source>
        <dbReference type="ARBA" id="ARBA00012055"/>
    </source>
</evidence>
<evidence type="ECO:0000256" key="15">
    <source>
        <dbReference type="ARBA" id="ARBA00048070"/>
    </source>
</evidence>
<sequence>MERSLAVLTSGGDAPGMNAAVRAVVRRALDCGFKVYGIYNGYEGLVSGGEAIRPLGWNDVGGILPRGGTFLGTARSERFRTLEGRRQAVRHLVTLGVDALVVIGGDGSLMGAHVLAEEWPSHVEALEKEGLLGELGKVPPSLDVVGLPGSIDNDLYGTDMSIGVDTALNHIVRAIDDLTSTAASHQRTFVVETMGRHCGYLALMGALGGGASWVLVPEEELDLRWHHKMIRAIEKARAIGRPHQMVVVAEGARHPDGLPIRTEELKKILADRLGIDVRVTVLGHVQRGGAPSAFDRILATRLGVAAVDALVQAGDRPLRHMIGLQKNRIHMTLLMEVVEKSQAVGQQIDQGAYREAQRLRGESFVRTLELFKTLTRIEPAAAMQGNGPVAILTGGADAPGMNTAVSIAARCLMNEGFPVVGVRDAFWGLIRGEFMMLEWNELTSWVNRPSSELGTVRHSLTEEDVQRVAETIEKHNIRGLIAIGGLGTYMNVTTLMHHMPELKALAIPMVLVPATIDNNLPGTEFTIGGDTALNNIVQDLDKIRHTAGATKRTFVVEVMGRQSGYLALMAALASGAEKAYLPEKGITLAELNEDVAVLRASFQCGKRMVLYLRNENASKHYTTDFIARLLEEESRGFYQVRTAILGHLQRGGVPSAFDRILASRMGSAAAQQMSTMLRQDQKEVLALGQKGGDLEVTPLQQVMEEMDVREGRPKRQWFLELSAMAETLAKHAPACSVAGSE</sequence>
<name>A0A3N1VG51_9BACT</name>
<dbReference type="InterPro" id="IPR000023">
    <property type="entry name" value="Phosphofructokinase_dom"/>
</dbReference>
<dbReference type="GO" id="GO:0042802">
    <property type="term" value="F:identical protein binding"/>
    <property type="evidence" value="ECO:0007669"/>
    <property type="project" value="TreeGrafter"/>
</dbReference>
<protein>
    <recommendedName>
        <fullName evidence="4">6-phosphofructokinase</fullName>
        <ecNumber evidence="4">2.7.1.11</ecNumber>
    </recommendedName>
</protein>
<evidence type="ECO:0000256" key="5">
    <source>
        <dbReference type="ARBA" id="ARBA00022490"/>
    </source>
</evidence>
<dbReference type="GO" id="GO:0006002">
    <property type="term" value="P:fructose 6-phosphate metabolic process"/>
    <property type="evidence" value="ECO:0007669"/>
    <property type="project" value="InterPro"/>
</dbReference>
<dbReference type="GO" id="GO:0030388">
    <property type="term" value="P:fructose 1,6-bisphosphate metabolic process"/>
    <property type="evidence" value="ECO:0007669"/>
    <property type="project" value="TreeGrafter"/>
</dbReference>
<evidence type="ECO:0000256" key="7">
    <source>
        <dbReference type="ARBA" id="ARBA00022679"/>
    </source>
</evidence>
<dbReference type="GO" id="GO:0005524">
    <property type="term" value="F:ATP binding"/>
    <property type="evidence" value="ECO:0007669"/>
    <property type="project" value="UniProtKB-KW"/>
</dbReference>
<evidence type="ECO:0000256" key="12">
    <source>
        <dbReference type="ARBA" id="ARBA00022842"/>
    </source>
</evidence>
<evidence type="ECO:0000256" key="6">
    <source>
        <dbReference type="ARBA" id="ARBA00022533"/>
    </source>
</evidence>
<proteinExistence type="inferred from homology"/>
<keyword evidence="11" id="KW-0067">ATP-binding</keyword>
<keyword evidence="7" id="KW-0808">Transferase</keyword>
<dbReference type="PRINTS" id="PR00476">
    <property type="entry name" value="PHFRCTKINASE"/>
</dbReference>
<comment type="subcellular location">
    <subcellularLocation>
        <location evidence="2">Cytoplasm</location>
    </subcellularLocation>
</comment>
<dbReference type="InterPro" id="IPR022953">
    <property type="entry name" value="ATP_PFK"/>
</dbReference>
<accession>A0A3N1VG51</accession>
<comment type="catalytic activity">
    <reaction evidence="15">
        <text>beta-D-fructose 6-phosphate + ATP = beta-D-fructose 1,6-bisphosphate + ADP + H(+)</text>
        <dbReference type="Rhea" id="RHEA:16109"/>
        <dbReference type="ChEBI" id="CHEBI:15378"/>
        <dbReference type="ChEBI" id="CHEBI:30616"/>
        <dbReference type="ChEBI" id="CHEBI:32966"/>
        <dbReference type="ChEBI" id="CHEBI:57634"/>
        <dbReference type="ChEBI" id="CHEBI:456216"/>
        <dbReference type="EC" id="2.7.1.11"/>
    </reaction>
</comment>
<dbReference type="GO" id="GO:0046872">
    <property type="term" value="F:metal ion binding"/>
    <property type="evidence" value="ECO:0007669"/>
    <property type="project" value="UniProtKB-KW"/>
</dbReference>
<evidence type="ECO:0000256" key="3">
    <source>
        <dbReference type="ARBA" id="ARBA00004679"/>
    </source>
</evidence>
<dbReference type="PANTHER" id="PTHR13697">
    <property type="entry name" value="PHOSPHOFRUCTOKINASE"/>
    <property type="match status" value="1"/>
</dbReference>
<comment type="caution">
    <text evidence="17">The sequence shown here is derived from an EMBL/GenBank/DDBJ whole genome shotgun (WGS) entry which is preliminary data.</text>
</comment>
<evidence type="ECO:0000256" key="2">
    <source>
        <dbReference type="ARBA" id="ARBA00004496"/>
    </source>
</evidence>
<evidence type="ECO:0000259" key="16">
    <source>
        <dbReference type="Pfam" id="PF00365"/>
    </source>
</evidence>
<dbReference type="UniPathway" id="UPA00109">
    <property type="reaction ID" value="UER00182"/>
</dbReference>
<dbReference type="EC" id="2.7.1.11" evidence="4"/>
<keyword evidence="18" id="KW-1185">Reference proteome</keyword>
<dbReference type="GO" id="GO:0061621">
    <property type="term" value="P:canonical glycolysis"/>
    <property type="evidence" value="ECO:0007669"/>
    <property type="project" value="TreeGrafter"/>
</dbReference>
<dbReference type="AlphaFoldDB" id="A0A3N1VG51"/>
<keyword evidence="8" id="KW-0479">Metal-binding</keyword>
<organism evidence="17 18">
    <name type="scientific">Desulfosoma caldarium</name>
    <dbReference type="NCBI Taxonomy" id="610254"/>
    <lineage>
        <taxon>Bacteria</taxon>
        <taxon>Pseudomonadati</taxon>
        <taxon>Thermodesulfobacteriota</taxon>
        <taxon>Syntrophobacteria</taxon>
        <taxon>Syntrophobacterales</taxon>
        <taxon>Syntrophobacteraceae</taxon>
        <taxon>Desulfosoma</taxon>
    </lineage>
</organism>
<dbReference type="GO" id="GO:0003872">
    <property type="term" value="F:6-phosphofructokinase activity"/>
    <property type="evidence" value="ECO:0007669"/>
    <property type="project" value="UniProtKB-EC"/>
</dbReference>
<comment type="pathway">
    <text evidence="3">Carbohydrate degradation; glycolysis; D-glyceraldehyde 3-phosphate and glycerone phosphate from D-glucose: step 3/4.</text>
</comment>
<dbReference type="SUPFAM" id="SSF53784">
    <property type="entry name" value="Phosphofructokinase"/>
    <property type="match status" value="2"/>
</dbReference>
<keyword evidence="10 17" id="KW-0418">Kinase</keyword>
<dbReference type="PROSITE" id="PS00433">
    <property type="entry name" value="PHOSPHOFRUCTOKINASE"/>
    <property type="match status" value="2"/>
</dbReference>